<dbReference type="EMBL" id="JALLAZ020001747">
    <property type="protein sequence ID" value="KAL3765614.1"/>
    <property type="molecule type" value="Genomic_DNA"/>
</dbReference>
<organism evidence="3 4">
    <name type="scientific">Stephanodiscus triporus</name>
    <dbReference type="NCBI Taxonomy" id="2934178"/>
    <lineage>
        <taxon>Eukaryota</taxon>
        <taxon>Sar</taxon>
        <taxon>Stramenopiles</taxon>
        <taxon>Ochrophyta</taxon>
        <taxon>Bacillariophyta</taxon>
        <taxon>Coscinodiscophyceae</taxon>
        <taxon>Thalassiosirophycidae</taxon>
        <taxon>Stephanodiscales</taxon>
        <taxon>Stephanodiscaceae</taxon>
        <taxon>Stephanodiscus</taxon>
    </lineage>
</organism>
<feature type="region of interest" description="Disordered" evidence="2">
    <location>
        <begin position="59"/>
        <end position="78"/>
    </location>
</feature>
<reference evidence="3 4" key="1">
    <citation type="submission" date="2024-10" db="EMBL/GenBank/DDBJ databases">
        <title>Updated reference genomes for cyclostephanoid diatoms.</title>
        <authorList>
            <person name="Roberts W.R."/>
            <person name="Alverson A.J."/>
        </authorList>
    </citation>
    <scope>NUCLEOTIDE SEQUENCE [LARGE SCALE GENOMIC DNA]</scope>
    <source>
        <strain evidence="3 4">AJA276-08</strain>
    </source>
</reference>
<dbReference type="AlphaFoldDB" id="A0ABD3MRE5"/>
<protein>
    <recommendedName>
        <fullName evidence="5">TIP41-like protein</fullName>
    </recommendedName>
</protein>
<feature type="compositionally biased region" description="Acidic residues" evidence="2">
    <location>
        <begin position="11"/>
        <end position="20"/>
    </location>
</feature>
<evidence type="ECO:0000313" key="3">
    <source>
        <dbReference type="EMBL" id="KAL3765614.1"/>
    </source>
</evidence>
<evidence type="ECO:0000256" key="2">
    <source>
        <dbReference type="SAM" id="MobiDB-lite"/>
    </source>
</evidence>
<comment type="similarity">
    <text evidence="1">Belongs to the TIP41 family.</text>
</comment>
<name>A0ABD3MRE5_9STRA</name>
<comment type="caution">
    <text evidence="3">The sequence shown here is derived from an EMBL/GenBank/DDBJ whole genome shotgun (WGS) entry which is preliminary data.</text>
</comment>
<dbReference type="InterPro" id="IPR051330">
    <property type="entry name" value="Phosphatase_reg/MetRdx"/>
</dbReference>
<sequence>MARLTSSLEEIANDDDVVGGDDDRVGVDPTSSSRRRRRRLNPPEITFLDAVVSCRYLRGEGRRDRGGGPSTIAEEDDEDDAIVAGMRLDAKGALLEWAEAHRCLGMAHPTSSSTREDDDDRRVHRGVSIVRTADAEIWSNRPRDDDDDDAASTSRDSEFHYDWTFSSPYAGTVVRDPRKTDDGKVTNETTINNRQMWRPLRRSRIPYRMLQDNTQPILLYDDVHLYEDDLHDNGDVSLNAKIRVMPKCWYVLQRLFVRVDRVCVRCREVRYFCSFFDEVGADDYCDTNDDGAVRANTIYRDVTWREAAWEEIGDAGMPTDPAAWREDGLGLGSLLTRLPSAPLPDDIPRFSSLDVNPRMKD</sequence>
<dbReference type="PANTHER" id="PTHR21021">
    <property type="entry name" value="GAF/PUTATIVE CYTOSKELETAL PROTEIN"/>
    <property type="match status" value="1"/>
</dbReference>
<dbReference type="Pfam" id="PF04176">
    <property type="entry name" value="TIP41"/>
    <property type="match status" value="1"/>
</dbReference>
<evidence type="ECO:0000313" key="4">
    <source>
        <dbReference type="Proteomes" id="UP001530315"/>
    </source>
</evidence>
<dbReference type="PANTHER" id="PTHR21021:SF16">
    <property type="entry name" value="TIP41-LIKE PROTEIN"/>
    <property type="match status" value="1"/>
</dbReference>
<dbReference type="Proteomes" id="UP001530315">
    <property type="component" value="Unassembled WGS sequence"/>
</dbReference>
<dbReference type="InterPro" id="IPR007303">
    <property type="entry name" value="TIP41-like"/>
</dbReference>
<keyword evidence="4" id="KW-1185">Reference proteome</keyword>
<gene>
    <name evidence="3" type="ORF">ACHAW5_008271</name>
</gene>
<feature type="region of interest" description="Disordered" evidence="2">
    <location>
        <begin position="1"/>
        <end position="40"/>
    </location>
</feature>
<accession>A0ABD3MRE5</accession>
<proteinExistence type="inferred from homology"/>
<evidence type="ECO:0008006" key="5">
    <source>
        <dbReference type="Google" id="ProtNLM"/>
    </source>
</evidence>
<evidence type="ECO:0000256" key="1">
    <source>
        <dbReference type="ARBA" id="ARBA00006658"/>
    </source>
</evidence>